<proteinExistence type="predicted"/>
<name>A0ACA9Y5X8_9ASCO</name>
<reference evidence="1" key="1">
    <citation type="submission" date="2022-06" db="EMBL/GenBank/DDBJ databases">
        <authorList>
            <person name="Legras J.-L."/>
            <person name="Devillers H."/>
            <person name="Grondin C."/>
        </authorList>
    </citation>
    <scope>NUCLEOTIDE SEQUENCE</scope>
    <source>
        <strain evidence="1">CLIB 1444</strain>
    </source>
</reference>
<sequence length="191" mass="22385">MDKYPLVLQNSWVYGSVISSIDIGKTYFDPVLVKNFVKDNKTVDEKTPILRIFQFLKITKDDGMSAILNDSSHKILCKFTYKCCKEFERIYRQRITFQTLHCLLLINTAHLRFIDKSDLNRDFDTFNVNFDVIVLEVNDCTIFNHDRTDLPLSVEKSLKFIYDESPYKTACGPRHINDEDNYSDDDEIKSL</sequence>
<dbReference type="Proteomes" id="UP001152531">
    <property type="component" value="Unassembled WGS sequence"/>
</dbReference>
<evidence type="ECO:0000313" key="1">
    <source>
        <dbReference type="EMBL" id="CAH6720423.1"/>
    </source>
</evidence>
<comment type="caution">
    <text evidence="1">The sequence shown here is derived from an EMBL/GenBank/DDBJ whole genome shotgun (WGS) entry which is preliminary data.</text>
</comment>
<protein>
    <submittedName>
        <fullName evidence="1">Telomere replication protein Est3p</fullName>
    </submittedName>
</protein>
<accession>A0ACA9Y5X8</accession>
<evidence type="ECO:0000313" key="2">
    <source>
        <dbReference type="Proteomes" id="UP001152531"/>
    </source>
</evidence>
<organism evidence="1 2">
    <name type="scientific">[Candida] jaroonii</name>
    <dbReference type="NCBI Taxonomy" id="467808"/>
    <lineage>
        <taxon>Eukaryota</taxon>
        <taxon>Fungi</taxon>
        <taxon>Dikarya</taxon>
        <taxon>Ascomycota</taxon>
        <taxon>Saccharomycotina</taxon>
        <taxon>Pichiomycetes</taxon>
        <taxon>Debaryomycetaceae</taxon>
        <taxon>Yamadazyma</taxon>
    </lineage>
</organism>
<gene>
    <name evidence="1" type="ORF">CLIB1444_03S11562</name>
</gene>
<dbReference type="EMBL" id="CALSDN010000003">
    <property type="protein sequence ID" value="CAH6720423.1"/>
    <property type="molecule type" value="Genomic_DNA"/>
</dbReference>
<keyword evidence="2" id="KW-1185">Reference proteome</keyword>